<organism evidence="2 3">
    <name type="scientific">Aldrovandia affinis</name>
    <dbReference type="NCBI Taxonomy" id="143900"/>
    <lineage>
        <taxon>Eukaryota</taxon>
        <taxon>Metazoa</taxon>
        <taxon>Chordata</taxon>
        <taxon>Craniata</taxon>
        <taxon>Vertebrata</taxon>
        <taxon>Euteleostomi</taxon>
        <taxon>Actinopterygii</taxon>
        <taxon>Neopterygii</taxon>
        <taxon>Teleostei</taxon>
        <taxon>Notacanthiformes</taxon>
        <taxon>Halosauridae</taxon>
        <taxon>Aldrovandia</taxon>
    </lineage>
</organism>
<comment type="caution">
    <text evidence="2">The sequence shown here is derived from an EMBL/GenBank/DDBJ whole genome shotgun (WGS) entry which is preliminary data.</text>
</comment>
<gene>
    <name evidence="2" type="ORF">AAFF_G00149060</name>
</gene>
<reference evidence="2" key="1">
    <citation type="journal article" date="2023" name="Science">
        <title>Genome structures resolve the early diversification of teleost fishes.</title>
        <authorList>
            <person name="Parey E."/>
            <person name="Louis A."/>
            <person name="Montfort J."/>
            <person name="Bouchez O."/>
            <person name="Roques C."/>
            <person name="Iampietro C."/>
            <person name="Lluch J."/>
            <person name="Castinel A."/>
            <person name="Donnadieu C."/>
            <person name="Desvignes T."/>
            <person name="Floi Bucao C."/>
            <person name="Jouanno E."/>
            <person name="Wen M."/>
            <person name="Mejri S."/>
            <person name="Dirks R."/>
            <person name="Jansen H."/>
            <person name="Henkel C."/>
            <person name="Chen W.J."/>
            <person name="Zahm M."/>
            <person name="Cabau C."/>
            <person name="Klopp C."/>
            <person name="Thompson A.W."/>
            <person name="Robinson-Rechavi M."/>
            <person name="Braasch I."/>
            <person name="Lecointre G."/>
            <person name="Bobe J."/>
            <person name="Postlethwait J.H."/>
            <person name="Berthelot C."/>
            <person name="Roest Crollius H."/>
            <person name="Guiguen Y."/>
        </authorList>
    </citation>
    <scope>NUCLEOTIDE SEQUENCE</scope>
    <source>
        <strain evidence="2">NC1722</strain>
    </source>
</reference>
<sequence>MNKLQFPGLSFTKLFPDWAFPSESKDDKTKNKQLEEREHSIVQWKELIYIEIMDWEERNKNGVMKEESSDAAVNSSITATQSSSINNISSMSSEQTLASDTDSSSTDALTGPLE</sequence>
<dbReference type="EMBL" id="JAINUG010000204">
    <property type="protein sequence ID" value="KAJ8387871.1"/>
    <property type="molecule type" value="Genomic_DNA"/>
</dbReference>
<keyword evidence="3" id="KW-1185">Reference proteome</keyword>
<feature type="compositionally biased region" description="Low complexity" evidence="1">
    <location>
        <begin position="74"/>
        <end position="114"/>
    </location>
</feature>
<evidence type="ECO:0000313" key="2">
    <source>
        <dbReference type="EMBL" id="KAJ8387871.1"/>
    </source>
</evidence>
<evidence type="ECO:0000313" key="3">
    <source>
        <dbReference type="Proteomes" id="UP001221898"/>
    </source>
</evidence>
<name>A0AAD7RP81_9TELE</name>
<feature type="region of interest" description="Disordered" evidence="1">
    <location>
        <begin position="64"/>
        <end position="114"/>
    </location>
</feature>
<accession>A0AAD7RP81</accession>
<dbReference type="Proteomes" id="UP001221898">
    <property type="component" value="Unassembled WGS sequence"/>
</dbReference>
<evidence type="ECO:0000256" key="1">
    <source>
        <dbReference type="SAM" id="MobiDB-lite"/>
    </source>
</evidence>
<proteinExistence type="predicted"/>
<protein>
    <submittedName>
        <fullName evidence="2">Uncharacterized protein</fullName>
    </submittedName>
</protein>
<dbReference type="AlphaFoldDB" id="A0AAD7RP81"/>